<dbReference type="PANTHER" id="PTHR34438:SF1">
    <property type="entry name" value="CHROMOSOME 2 OPEN READING FRAME 81"/>
    <property type="match status" value="1"/>
</dbReference>
<dbReference type="PANTHER" id="PTHR34438">
    <property type="entry name" value="SI:DKEY-97L20.6"/>
    <property type="match status" value="1"/>
</dbReference>
<dbReference type="Proteomes" id="UP000299084">
    <property type="component" value="Unassembled WGS sequence"/>
</dbReference>
<dbReference type="Pfam" id="PF15479">
    <property type="entry name" value="DUF4639"/>
    <property type="match status" value="1"/>
</dbReference>
<organism evidence="2 3">
    <name type="scientific">Camelus dromedarius</name>
    <name type="common">Dromedary</name>
    <name type="synonym">Arabian camel</name>
    <dbReference type="NCBI Taxonomy" id="9838"/>
    <lineage>
        <taxon>Eukaryota</taxon>
        <taxon>Metazoa</taxon>
        <taxon>Chordata</taxon>
        <taxon>Craniata</taxon>
        <taxon>Vertebrata</taxon>
        <taxon>Euteleostomi</taxon>
        <taxon>Mammalia</taxon>
        <taxon>Eutheria</taxon>
        <taxon>Laurasiatheria</taxon>
        <taxon>Artiodactyla</taxon>
        <taxon>Tylopoda</taxon>
        <taxon>Camelidae</taxon>
        <taxon>Camelus</taxon>
    </lineage>
</organism>
<dbReference type="EMBL" id="JWIN03000007">
    <property type="protein sequence ID" value="KAB1276526.1"/>
    <property type="molecule type" value="Genomic_DNA"/>
</dbReference>
<evidence type="ECO:0000313" key="2">
    <source>
        <dbReference type="EMBL" id="KAB1276526.1"/>
    </source>
</evidence>
<reference evidence="2 3" key="1">
    <citation type="journal article" date="2019" name="Mol. Ecol. Resour.">
        <title>Improving Illumina assemblies with Hi-C and long reads: an example with the North African dromedary.</title>
        <authorList>
            <person name="Elbers J.P."/>
            <person name="Rogers M.F."/>
            <person name="Perelman P.L."/>
            <person name="Proskuryakova A.A."/>
            <person name="Serdyukova N.A."/>
            <person name="Johnson W.E."/>
            <person name="Horin P."/>
            <person name="Corander J."/>
            <person name="Murphy D."/>
            <person name="Burger P.A."/>
        </authorList>
    </citation>
    <scope>NUCLEOTIDE SEQUENCE [LARGE SCALE GENOMIC DNA]</scope>
    <source>
        <strain evidence="2">Drom800</strain>
        <tissue evidence="2">Blood</tissue>
    </source>
</reference>
<accession>A0A5N4DZR1</accession>
<dbReference type="AlphaFoldDB" id="A0A5N4DZR1"/>
<feature type="compositionally biased region" description="Basic and acidic residues" evidence="1">
    <location>
        <begin position="104"/>
        <end position="117"/>
    </location>
</feature>
<sequence>MDKLVDRVMDAAYKSYLEWQCIPNTVEWELETMLQMVQMGFMPQDEGETHLAEDPMWAKDEEPSPCAIDSWAQGAVPVLHVPALVGLQEIQGKYLYYYTPKPHVAGDRPETKNEEVPRITPGVSVSGPSADRTTALSP</sequence>
<comment type="caution">
    <text evidence="2">The sequence shown here is derived from an EMBL/GenBank/DDBJ whole genome shotgun (WGS) entry which is preliminary data.</text>
</comment>
<keyword evidence="3" id="KW-1185">Reference proteome</keyword>
<proteinExistence type="predicted"/>
<name>A0A5N4DZR1_CAMDR</name>
<gene>
    <name evidence="2" type="ORF">Cadr_000007923</name>
</gene>
<protein>
    <submittedName>
        <fullName evidence="2">Uncharacterized protein</fullName>
    </submittedName>
</protein>
<evidence type="ECO:0000256" key="1">
    <source>
        <dbReference type="SAM" id="MobiDB-lite"/>
    </source>
</evidence>
<dbReference type="InterPro" id="IPR028042">
    <property type="entry name" value="DUF4639"/>
</dbReference>
<feature type="region of interest" description="Disordered" evidence="1">
    <location>
        <begin position="103"/>
        <end position="138"/>
    </location>
</feature>
<evidence type="ECO:0000313" key="3">
    <source>
        <dbReference type="Proteomes" id="UP000299084"/>
    </source>
</evidence>